<feature type="transmembrane region" description="Helical" evidence="1">
    <location>
        <begin position="31"/>
        <end position="49"/>
    </location>
</feature>
<name>B9XLV1_PEDPL</name>
<reference evidence="2 3" key="1">
    <citation type="journal article" date="2011" name="J. Bacteriol.">
        <title>Genome sequence of 'Pedosphaera parvula' Ellin514, an aerobic Verrucomicrobial isolate from pasture soil.</title>
        <authorList>
            <person name="Kant R."/>
            <person name="van Passel M.W."/>
            <person name="Sangwan P."/>
            <person name="Palva A."/>
            <person name="Lucas S."/>
            <person name="Copeland A."/>
            <person name="Lapidus A."/>
            <person name="Glavina Del Rio T."/>
            <person name="Dalin E."/>
            <person name="Tice H."/>
            <person name="Bruce D."/>
            <person name="Goodwin L."/>
            <person name="Pitluck S."/>
            <person name="Chertkov O."/>
            <person name="Larimer F.W."/>
            <person name="Land M.L."/>
            <person name="Hauser L."/>
            <person name="Brettin T.S."/>
            <person name="Detter J.C."/>
            <person name="Han S."/>
            <person name="de Vos W.M."/>
            <person name="Janssen P.H."/>
            <person name="Smidt H."/>
        </authorList>
    </citation>
    <scope>NUCLEOTIDE SEQUENCE [LARGE SCALE GENOMIC DNA]</scope>
    <source>
        <strain evidence="2 3">Ellin514</strain>
    </source>
</reference>
<evidence type="ECO:0000313" key="2">
    <source>
        <dbReference type="EMBL" id="EEF59208.1"/>
    </source>
</evidence>
<feature type="transmembrane region" description="Helical" evidence="1">
    <location>
        <begin position="61"/>
        <end position="86"/>
    </location>
</feature>
<gene>
    <name evidence="2" type="ORF">Cflav_PD2413</name>
</gene>
<keyword evidence="3" id="KW-1185">Reference proteome</keyword>
<keyword evidence="1" id="KW-0472">Membrane</keyword>
<sequence length="128" mass="13663">MAEDGMAKEPIPTMQLTKSTIENWLVSWDQIFPKISLVCGSSALVFVAGNLLTQGMAASRVFIWLFGAACSAVFIFAAAYAVLAGLSIYFERRWQTRLGAICGLSAGLIFGVFLAFLAFAGLVAVSIS</sequence>
<dbReference type="STRING" id="320771.Cflav_PD2413"/>
<feature type="transmembrane region" description="Helical" evidence="1">
    <location>
        <begin position="98"/>
        <end position="125"/>
    </location>
</feature>
<proteinExistence type="predicted"/>
<keyword evidence="1" id="KW-0812">Transmembrane</keyword>
<dbReference type="Proteomes" id="UP000003688">
    <property type="component" value="Unassembled WGS sequence"/>
</dbReference>
<organism evidence="2 3">
    <name type="scientific">Pedosphaera parvula (strain Ellin514)</name>
    <dbReference type="NCBI Taxonomy" id="320771"/>
    <lineage>
        <taxon>Bacteria</taxon>
        <taxon>Pseudomonadati</taxon>
        <taxon>Verrucomicrobiota</taxon>
        <taxon>Pedosphaerae</taxon>
        <taxon>Pedosphaerales</taxon>
        <taxon>Pedosphaeraceae</taxon>
        <taxon>Pedosphaera</taxon>
    </lineage>
</organism>
<evidence type="ECO:0000256" key="1">
    <source>
        <dbReference type="SAM" id="Phobius"/>
    </source>
</evidence>
<comment type="caution">
    <text evidence="2">The sequence shown here is derived from an EMBL/GenBank/DDBJ whole genome shotgun (WGS) entry which is preliminary data.</text>
</comment>
<accession>B9XLV1</accession>
<protein>
    <submittedName>
        <fullName evidence="2">Uncharacterized protein</fullName>
    </submittedName>
</protein>
<keyword evidence="1" id="KW-1133">Transmembrane helix</keyword>
<dbReference type="EMBL" id="ABOX02000031">
    <property type="protein sequence ID" value="EEF59208.1"/>
    <property type="molecule type" value="Genomic_DNA"/>
</dbReference>
<evidence type="ECO:0000313" key="3">
    <source>
        <dbReference type="Proteomes" id="UP000003688"/>
    </source>
</evidence>
<dbReference type="AlphaFoldDB" id="B9XLV1"/>